<feature type="compositionally biased region" description="Low complexity" evidence="3">
    <location>
        <begin position="698"/>
        <end position="712"/>
    </location>
</feature>
<keyword evidence="1" id="KW-0853">WD repeat</keyword>
<feature type="region of interest" description="Disordered" evidence="3">
    <location>
        <begin position="1452"/>
        <end position="1474"/>
    </location>
</feature>
<feature type="compositionally biased region" description="Low complexity" evidence="3">
    <location>
        <begin position="1458"/>
        <end position="1471"/>
    </location>
</feature>
<evidence type="ECO:0000256" key="3">
    <source>
        <dbReference type="SAM" id="MobiDB-lite"/>
    </source>
</evidence>
<evidence type="ECO:0000256" key="2">
    <source>
        <dbReference type="SAM" id="Coils"/>
    </source>
</evidence>
<dbReference type="InterPro" id="IPR051488">
    <property type="entry name" value="WD_repeat_striatin"/>
</dbReference>
<feature type="compositionally biased region" description="Basic and acidic residues" evidence="3">
    <location>
        <begin position="31"/>
        <end position="40"/>
    </location>
</feature>
<gene>
    <name evidence="5" type="primary">STRN3</name>
    <name evidence="5" type="ORF">AK812_SmicGene16925</name>
</gene>
<feature type="compositionally biased region" description="Basic residues" evidence="3">
    <location>
        <begin position="477"/>
        <end position="492"/>
    </location>
</feature>
<dbReference type="PROSITE" id="PS50082">
    <property type="entry name" value="WD_REPEATS_2"/>
    <property type="match status" value="4"/>
</dbReference>
<dbReference type="InterPro" id="IPR001680">
    <property type="entry name" value="WD40_rpt"/>
</dbReference>
<keyword evidence="2" id="KW-0175">Coiled coil</keyword>
<organism evidence="5 6">
    <name type="scientific">Symbiodinium microadriaticum</name>
    <name type="common">Dinoflagellate</name>
    <name type="synonym">Zooxanthella microadriatica</name>
    <dbReference type="NCBI Taxonomy" id="2951"/>
    <lineage>
        <taxon>Eukaryota</taxon>
        <taxon>Sar</taxon>
        <taxon>Alveolata</taxon>
        <taxon>Dinophyceae</taxon>
        <taxon>Suessiales</taxon>
        <taxon>Symbiodiniaceae</taxon>
        <taxon>Symbiodinium</taxon>
    </lineage>
</organism>
<dbReference type="Proteomes" id="UP000186817">
    <property type="component" value="Unassembled WGS sequence"/>
</dbReference>
<dbReference type="InterPro" id="IPR000477">
    <property type="entry name" value="RT_dom"/>
</dbReference>
<dbReference type="Pfam" id="PF00078">
    <property type="entry name" value="RVT_1"/>
    <property type="match status" value="1"/>
</dbReference>
<dbReference type="PANTHER" id="PTHR15653">
    <property type="entry name" value="STRIATIN"/>
    <property type="match status" value="1"/>
</dbReference>
<feature type="region of interest" description="Disordered" evidence="3">
    <location>
        <begin position="1028"/>
        <end position="1048"/>
    </location>
</feature>
<feature type="coiled-coil region" evidence="2">
    <location>
        <begin position="972"/>
        <end position="999"/>
    </location>
</feature>
<evidence type="ECO:0000313" key="6">
    <source>
        <dbReference type="Proteomes" id="UP000186817"/>
    </source>
</evidence>
<dbReference type="PANTHER" id="PTHR15653:SF0">
    <property type="entry name" value="CONNECTOR OF KINASE TO AP-1, ISOFORM E"/>
    <property type="match status" value="1"/>
</dbReference>
<name>A0A1Q9DZ07_SYMMI</name>
<dbReference type="SUPFAM" id="SSF51197">
    <property type="entry name" value="Clavaminate synthase-like"/>
    <property type="match status" value="2"/>
</dbReference>
<feature type="compositionally biased region" description="Acidic residues" evidence="3">
    <location>
        <begin position="910"/>
        <end position="929"/>
    </location>
</feature>
<feature type="compositionally biased region" description="Basic and acidic residues" evidence="3">
    <location>
        <begin position="493"/>
        <end position="503"/>
    </location>
</feature>
<dbReference type="Pfam" id="PF00400">
    <property type="entry name" value="WD40"/>
    <property type="match status" value="4"/>
</dbReference>
<feature type="repeat" description="WD" evidence="1">
    <location>
        <begin position="1594"/>
        <end position="1635"/>
    </location>
</feature>
<evidence type="ECO:0000256" key="1">
    <source>
        <dbReference type="PROSITE-ProRule" id="PRU00221"/>
    </source>
</evidence>
<dbReference type="SUPFAM" id="SSF50978">
    <property type="entry name" value="WD40 repeat-like"/>
    <property type="match status" value="1"/>
</dbReference>
<feature type="region of interest" description="Disordered" evidence="3">
    <location>
        <begin position="2008"/>
        <end position="2030"/>
    </location>
</feature>
<feature type="compositionally biased region" description="Acidic residues" evidence="3">
    <location>
        <begin position="366"/>
        <end position="378"/>
    </location>
</feature>
<feature type="region of interest" description="Disordered" evidence="3">
    <location>
        <begin position="622"/>
        <end position="748"/>
    </location>
</feature>
<feature type="compositionally biased region" description="Basic and acidic residues" evidence="3">
    <location>
        <begin position="349"/>
        <end position="365"/>
    </location>
</feature>
<feature type="domain" description="Reverse transcriptase" evidence="4">
    <location>
        <begin position="2086"/>
        <end position="2330"/>
    </location>
</feature>
<dbReference type="InterPro" id="IPR037151">
    <property type="entry name" value="AlkB-like_sf"/>
</dbReference>
<feature type="repeat" description="WD" evidence="1">
    <location>
        <begin position="1497"/>
        <end position="1532"/>
    </location>
</feature>
<dbReference type="InterPro" id="IPR036322">
    <property type="entry name" value="WD40_repeat_dom_sf"/>
</dbReference>
<comment type="caution">
    <text evidence="5">The sequence shown here is derived from an EMBL/GenBank/DDBJ whole genome shotgun (WGS) entry which is preliminary data.</text>
</comment>
<feature type="region of interest" description="Disordered" evidence="3">
    <location>
        <begin position="348"/>
        <end position="378"/>
    </location>
</feature>
<protein>
    <submittedName>
        <fullName evidence="5">Striatin-3</fullName>
    </submittedName>
</protein>
<feature type="region of interest" description="Disordered" evidence="3">
    <location>
        <begin position="445"/>
        <end position="522"/>
    </location>
</feature>
<accession>A0A1Q9DZ07</accession>
<proteinExistence type="predicted"/>
<dbReference type="Gene3D" id="2.130.10.10">
    <property type="entry name" value="YVTN repeat-like/Quinoprotein amine dehydrogenase"/>
    <property type="match status" value="2"/>
</dbReference>
<dbReference type="SMART" id="SM00320">
    <property type="entry name" value="WD40"/>
    <property type="match status" value="6"/>
</dbReference>
<sequence length="2427" mass="266630">MKGPTPASFPSMPPAVKSDVKTMVEVKMEPAVKTEVDSPSRRCRMKTDPAGVEPAKAKAKAKQSAKPSAWELSRQMALEKRMDALSNRVQAFLSKMEEEYFFGEGVAYFADFTALLEFVESVPDFLVEHEDELVKLALKELDYVGELRVTREPSGEPNPYNQASGLGQSGFCRVNLYNSGGYMHKHMDSKKCFGPVIACCSLLSDATMTFYDTGGSAYGLAKVRDTATAARRQGLFGFMDIVAGFECKVKAGRAGWDMDIIFQHLKLSKSRQNKGLPWLRWEEGDEREGEPGAQVEEFYEHMMWDVSPTRIYKGEAVQKLFKLIRHLRSSLPPPARVLKGCVKQIHERKKAEEGERTHEEQKEDEVTGQEGEEEAELEDDEIIEVEEKPPQLKRLKPIETPVRRLAEKTNAAEEEILFVGSGKSKEKQELDEVLDKISKLKLTPDNDKALKEPDLVDPQMQRSMRNAKKAAISAAKARGKGKGAGKKSKGKGKQKEKSPERAKGQAPAATNPKAKAKASATKKKNAAEKILKVIFEIVSHMDIDLSQEYVALEFFVHHTMVSTTMKASLGSIPGTGLGIHVDGGAALIWPPAEPSPLAAVDLQGESVSGDKTQRSLLAEHDYAGLTSREQLTTPASSLEEVVEEPSSKKPRLRRKRMFGETSRQLPHPSLRAPNLRPQDQDSENSFDPQAKDFDTRSATKSPKAAAPTPRKSLLSTFDNADAKPAPPSPTHVLTLAAPQSESEKEEEDGMLKIALQSMIDVSSAEEDKDIYGAPLKAKDPVDCLTKDALAKLEATLRRACKPDRKGCLQVPEQVHKMWKNGGSSRRELRKVLLQCGGQKELFTQKVNHTYKQTRKDKYQKKLIWYYCDIAYEGVRSDKDEEQLTRDTMLGEGGVSDVPLGLGASLPNLSSDDEDDVEDEDDDEEDEDGEEPKQPPAKLGKRKTKEALDDVTEDVEGIPALLDEILSLSGRSKKVLDRHAELLQKQLDQLAIKHDELADIKSAYDCEETIDSKKLTSLMGEINKLTVLTGAKTKPEKSKPDKSGAPDPVSHELVAGLAHAVETEINESFGEEAATKLQSYKLLCKMSRGHSTGHAAQKTRDALDRMPESQAPIQVTGVDIGLAELFPCILFSDYLRVLADQNKLDVLTRGVDLEAFRDKMQPLKPRHPVFSLPASARASTIPLYLIGDEGRGYKKSAVFVLGSESMLGEGCDAEDSQTAEDKMKMNFVGNTMLTRQLFACIPKYLYAKDDKPLHNLVTIWAKDFAKLFYDGLAVGSTGCTKTWRVAVMGLKGDWPALDKLGRLLRQWFKGADTTFVLKFLVFKFETTLASDALQGHSDLEYLRTILEFVPERTLYLYKVAVAKVVIPRRSLYFMTGPSRSQWQHGIKKDHCPKERLSLTFRSVLPDAPRAVCCKGLLLSSCLLDFMTGDKVRAQSCRETLRQRLQEARIDVEWPGEGGSSSSSAPATSGTGSLPQDMTSGHTLEGLYALPAWQHRWTMQSHLDGVRCVFLDDKNSLLVSCGEDVVVKCWDLSSIWQMPGADELEPYAAFRGHSAPVFTLAFRPQDRTLFSAGMDSTIRAWLLPESGEGILRRGELVGHTDAVWSLQHHAHLPYLATASSDGLVGLWSAEDDKEKPKPREERWMDEAKITASERAWSEAVTSLEAVMNKTIQDGNATLQDFRSSTDKKRYQKEMAILDKRVCWATAVVDGSIQSKIDEQKTLLGKPQAAAAAATTTSDMSALSRAAPTWEELKSIATLRMDANKYRTCATCLCPGRPLQADALTRGGCRMQASLMLRQPGGGSSEELDVPTTVCWVPADTTRLLAGYVSSRIAVFDVRKGTQVLDLLPPGIAPDIDSLPDLATIFSADTPVLRHVPKAARGAWAQCLARALAQVAGHNSLRAWRELLILPKTVLRPAPRGGARRREQAARFTQRCCARWLEGERGELWSESPARRPKQASEEDEAAVLARRHARCISLAGEGELSRACAALVDPPLLAESTEVLNSLRAKHPHASPARPGLQSLGPSSRRDVPDISSAEVLKAVRGFRRGSAPGPTGLRGDHVREALSTAHADEVTAHLTEVIRILVRGEAPLELAPHLAGATLHAMPKGGDDVRPIAVGETWRRLAGKCLCSSLREAAAQNLWPLQVGVAVPLGTETAIHTARQWMQRNTGHADKCFLQVDFRNAFNTIDRAAMLRQGRLHMPGLAPWAEWCYDHHSRLLFHHSPLLSEAGVQQGDPLGPLLFALTLQPALRAAAAGAAGQVPELTFAFLDDACLAGGSRQVAAGLTRLAAAGRQVGLELSPSKCVLTVCAGPDGTVDRRALEMYRLGVHVERDRGGGASASAAVTSSCARNFGQLMATGHVDGRARLIDLSSGRFVGELPEHPDVVTSVSLDHTKAQLITGCHDGVLRTFDLRNQRCCQQLHLHDLK</sequence>
<evidence type="ECO:0000259" key="4">
    <source>
        <dbReference type="PROSITE" id="PS50878"/>
    </source>
</evidence>
<feature type="repeat" description="WD" evidence="1">
    <location>
        <begin position="2379"/>
        <end position="2420"/>
    </location>
</feature>
<dbReference type="OrthoDB" id="727118at2759"/>
<dbReference type="PROSITE" id="PS50878">
    <property type="entry name" value="RT_POL"/>
    <property type="match status" value="1"/>
</dbReference>
<feature type="compositionally biased region" description="Basic and acidic residues" evidence="3">
    <location>
        <begin position="1032"/>
        <end position="1043"/>
    </location>
</feature>
<feature type="region of interest" description="Disordered" evidence="3">
    <location>
        <begin position="889"/>
        <end position="949"/>
    </location>
</feature>
<dbReference type="PROSITE" id="PS50294">
    <property type="entry name" value="WD_REPEATS_REGION"/>
    <property type="match status" value="3"/>
</dbReference>
<keyword evidence="6" id="KW-1185">Reference proteome</keyword>
<dbReference type="Gene3D" id="2.60.120.590">
    <property type="entry name" value="Alpha-ketoglutarate-dependent dioxygenase AlkB-like"/>
    <property type="match status" value="2"/>
</dbReference>
<feature type="compositionally biased region" description="Basic and acidic residues" evidence="3">
    <location>
        <begin position="445"/>
        <end position="454"/>
    </location>
</feature>
<feature type="region of interest" description="Disordered" evidence="3">
    <location>
        <begin position="31"/>
        <end position="66"/>
    </location>
</feature>
<dbReference type="EMBL" id="LSRX01000328">
    <property type="protein sequence ID" value="OLQ00411.1"/>
    <property type="molecule type" value="Genomic_DNA"/>
</dbReference>
<reference evidence="5 6" key="1">
    <citation type="submission" date="2016-02" db="EMBL/GenBank/DDBJ databases">
        <title>Genome analysis of coral dinoflagellate symbionts highlights evolutionary adaptations to a symbiotic lifestyle.</title>
        <authorList>
            <person name="Aranda M."/>
            <person name="Li Y."/>
            <person name="Liew Y.J."/>
            <person name="Baumgarten S."/>
            <person name="Simakov O."/>
            <person name="Wilson M."/>
            <person name="Piel J."/>
            <person name="Ashoor H."/>
            <person name="Bougouffa S."/>
            <person name="Bajic V.B."/>
            <person name="Ryu T."/>
            <person name="Ravasi T."/>
            <person name="Bayer T."/>
            <person name="Micklem G."/>
            <person name="Kim H."/>
            <person name="Bhak J."/>
            <person name="Lajeunesse T.C."/>
            <person name="Voolstra C.R."/>
        </authorList>
    </citation>
    <scope>NUCLEOTIDE SEQUENCE [LARGE SCALE GENOMIC DNA]</scope>
    <source>
        <strain evidence="5 6">CCMP2467</strain>
    </source>
</reference>
<dbReference type="InterPro" id="IPR015943">
    <property type="entry name" value="WD40/YVTN_repeat-like_dom_sf"/>
</dbReference>
<feature type="repeat" description="WD" evidence="1">
    <location>
        <begin position="1548"/>
        <end position="1579"/>
    </location>
</feature>
<evidence type="ECO:0000313" key="5">
    <source>
        <dbReference type="EMBL" id="OLQ00411.1"/>
    </source>
</evidence>